<organism evidence="1 2">
    <name type="scientific">Leucobacter triazinivorans</name>
    <dbReference type="NCBI Taxonomy" id="1784719"/>
    <lineage>
        <taxon>Bacteria</taxon>
        <taxon>Bacillati</taxon>
        <taxon>Actinomycetota</taxon>
        <taxon>Actinomycetes</taxon>
        <taxon>Micrococcales</taxon>
        <taxon>Microbacteriaceae</taxon>
        <taxon>Leucobacter</taxon>
    </lineage>
</organism>
<evidence type="ECO:0000313" key="1">
    <source>
        <dbReference type="EMBL" id="QBE47563.1"/>
    </source>
</evidence>
<accession>A0A4P6KBT7</accession>
<dbReference type="RefSeq" id="WP_130108721.1">
    <property type="nucleotide sequence ID" value="NZ_CP035806.1"/>
</dbReference>
<name>A0A4P6KBT7_9MICO</name>
<protein>
    <submittedName>
        <fullName evidence="1">Uncharacterized protein</fullName>
    </submittedName>
</protein>
<evidence type="ECO:0000313" key="2">
    <source>
        <dbReference type="Proteomes" id="UP000289260"/>
    </source>
</evidence>
<reference evidence="1 2" key="1">
    <citation type="submission" date="2019-02" db="EMBL/GenBank/DDBJ databases">
        <authorList>
            <person name="Sun L."/>
            <person name="Pan D."/>
            <person name="Wu X."/>
        </authorList>
    </citation>
    <scope>NUCLEOTIDE SEQUENCE [LARGE SCALE GENOMIC DNA]</scope>
    <source>
        <strain evidence="1 2">JW-1</strain>
    </source>
</reference>
<dbReference type="KEGG" id="ltr:EVS81_00890"/>
<dbReference type="EMBL" id="CP035806">
    <property type="protein sequence ID" value="QBE47563.1"/>
    <property type="molecule type" value="Genomic_DNA"/>
</dbReference>
<dbReference type="AlphaFoldDB" id="A0A4P6KBT7"/>
<gene>
    <name evidence="1" type="ORF">EVS81_00890</name>
</gene>
<keyword evidence="2" id="KW-1185">Reference proteome</keyword>
<proteinExistence type="predicted"/>
<dbReference type="Proteomes" id="UP000289260">
    <property type="component" value="Chromosome"/>
</dbReference>
<sequence length="82" mass="9046">MTIPRVHETVFLGDTENVALVLYPELRLFDTPPETLADTLAKIQADASALALKLRDRVTVVDVVASHLAEMALLRPLYTESV</sequence>